<keyword evidence="4" id="KW-1003">Cell membrane</keyword>
<evidence type="ECO:0000256" key="1">
    <source>
        <dbReference type="ARBA" id="ARBA00002962"/>
    </source>
</evidence>
<keyword evidence="6 12" id="KW-0812">Transmembrane</keyword>
<comment type="pathway">
    <text evidence="3">Porphyrin-containing compound metabolism; protoheme biosynthesis.</text>
</comment>
<dbReference type="GO" id="GO:0006779">
    <property type="term" value="P:porphyrin-containing compound biosynthetic process"/>
    <property type="evidence" value="ECO:0007669"/>
    <property type="project" value="UniProtKB-KW"/>
</dbReference>
<dbReference type="InterPro" id="IPR005254">
    <property type="entry name" value="Heme_biosyn_assoc_TPR_pro"/>
</dbReference>
<evidence type="ECO:0000256" key="4">
    <source>
        <dbReference type="ARBA" id="ARBA00022475"/>
    </source>
</evidence>
<evidence type="ECO:0000256" key="9">
    <source>
        <dbReference type="ARBA" id="ARBA00023244"/>
    </source>
</evidence>
<dbReference type="NCBIfam" id="TIGR00540">
    <property type="entry name" value="TPR_hemY_coli"/>
    <property type="match status" value="1"/>
</dbReference>
<dbReference type="SUPFAM" id="SSF48452">
    <property type="entry name" value="TPR-like"/>
    <property type="match status" value="2"/>
</dbReference>
<keyword evidence="9" id="KW-0627">Porphyrin biosynthesis</keyword>
<dbReference type="OrthoDB" id="7053339at2"/>
<feature type="coiled-coil region" evidence="10">
    <location>
        <begin position="93"/>
        <end position="120"/>
    </location>
</feature>
<evidence type="ECO:0000256" key="11">
    <source>
        <dbReference type="SAM" id="MobiDB-lite"/>
    </source>
</evidence>
<accession>A0A4R3V9K3</accession>
<feature type="domain" description="HemY N-terminal" evidence="13">
    <location>
        <begin position="26"/>
        <end position="133"/>
    </location>
</feature>
<evidence type="ECO:0000256" key="8">
    <source>
        <dbReference type="ARBA" id="ARBA00023136"/>
    </source>
</evidence>
<proteinExistence type="predicted"/>
<evidence type="ECO:0000256" key="7">
    <source>
        <dbReference type="ARBA" id="ARBA00022989"/>
    </source>
</evidence>
<keyword evidence="7 12" id="KW-1133">Transmembrane helix</keyword>
<evidence type="ECO:0000313" key="15">
    <source>
        <dbReference type="Proteomes" id="UP000294692"/>
    </source>
</evidence>
<protein>
    <submittedName>
        <fullName evidence="14">HemY protein</fullName>
    </submittedName>
</protein>
<feature type="compositionally biased region" description="Polar residues" evidence="11">
    <location>
        <begin position="483"/>
        <end position="492"/>
    </location>
</feature>
<dbReference type="Pfam" id="PF07219">
    <property type="entry name" value="HemY_N"/>
    <property type="match status" value="1"/>
</dbReference>
<evidence type="ECO:0000256" key="3">
    <source>
        <dbReference type="ARBA" id="ARBA00004744"/>
    </source>
</evidence>
<keyword evidence="15" id="KW-1185">Reference proteome</keyword>
<comment type="caution">
    <text evidence="14">The sequence shown here is derived from an EMBL/GenBank/DDBJ whole genome shotgun (WGS) entry which is preliminary data.</text>
</comment>
<keyword evidence="8 12" id="KW-0472">Membrane</keyword>
<comment type="function">
    <text evidence="1">Involved in a late step of protoheme IX synthesis.</text>
</comment>
<evidence type="ECO:0000256" key="12">
    <source>
        <dbReference type="SAM" id="Phobius"/>
    </source>
</evidence>
<reference evidence="14 15" key="1">
    <citation type="submission" date="2019-03" db="EMBL/GenBank/DDBJ databases">
        <title>Genomic Encyclopedia of Type Strains, Phase IV (KMG-IV): sequencing the most valuable type-strain genomes for metagenomic binning, comparative biology and taxonomic classification.</title>
        <authorList>
            <person name="Goeker M."/>
        </authorList>
    </citation>
    <scope>NUCLEOTIDE SEQUENCE [LARGE SCALE GENOMIC DNA]</scope>
    <source>
        <strain evidence="14 15">DSM 100048</strain>
    </source>
</reference>
<dbReference type="Gene3D" id="1.25.40.10">
    <property type="entry name" value="Tetratricopeptide repeat domain"/>
    <property type="match status" value="2"/>
</dbReference>
<dbReference type="InterPro" id="IPR010817">
    <property type="entry name" value="HemY_N"/>
</dbReference>
<comment type="subcellular location">
    <subcellularLocation>
        <location evidence="2">Cell inner membrane</location>
        <topology evidence="2">Multi-pass membrane protein</topology>
    </subcellularLocation>
</comment>
<gene>
    <name evidence="14" type="ORF">EV686_102591</name>
</gene>
<evidence type="ECO:0000256" key="2">
    <source>
        <dbReference type="ARBA" id="ARBA00004429"/>
    </source>
</evidence>
<keyword evidence="10" id="KW-0175">Coiled coil</keyword>
<dbReference type="GO" id="GO:0005886">
    <property type="term" value="C:plasma membrane"/>
    <property type="evidence" value="ECO:0007669"/>
    <property type="project" value="UniProtKB-SubCell"/>
</dbReference>
<dbReference type="RefSeq" id="WP_132474742.1">
    <property type="nucleotide sequence ID" value="NZ_JBEBWM010000003.1"/>
</dbReference>
<dbReference type="InterPro" id="IPR011990">
    <property type="entry name" value="TPR-like_helical_dom_sf"/>
</dbReference>
<organism evidence="14 15">
    <name type="scientific">Paracandidimonas soli</name>
    <dbReference type="NCBI Taxonomy" id="1917182"/>
    <lineage>
        <taxon>Bacteria</taxon>
        <taxon>Pseudomonadati</taxon>
        <taxon>Pseudomonadota</taxon>
        <taxon>Betaproteobacteria</taxon>
        <taxon>Burkholderiales</taxon>
        <taxon>Alcaligenaceae</taxon>
        <taxon>Paracandidimonas</taxon>
    </lineage>
</organism>
<evidence type="ECO:0000256" key="6">
    <source>
        <dbReference type="ARBA" id="ARBA00022692"/>
    </source>
</evidence>
<sequence length="492" mass="54274">MRTWLWTILLLALAVALALLLRTHGGNVLIVAPPWRVEMSLTLAVLLLLAIFFIAHVTLRIIYWFSGSPERFRLWRGRRAEKRDAELLESGWIGMMEGRYDQAQKEFQRLLDRTKASQRKVLAALALARAAHDDAAYERRDEALERARQAANDPRLREATAIAAAEMLLDEGRAQEALGLLQPIQDATSLHVNATRLLLRAHRQLGNFDQVYELTRLLSRRGGLVKSEAQALIETSAAARLRAAGDDGYKAVWSDLKSEERVLPGVAFEAAAIQTAKGNHEDAAKILQASLDVSLDPQLLAVYAQCPPEHVAKRLNKAEGWLKSNPENPDLLAALGNLCLTGQLWGQGERYLQRSMRIRSDARVHALLGSLYDRLGRSEDAARHWRLASGVAGALPVLAADSLLPAADTRQDPARLEAEIEDELTDEQAAVAGAHTAFVEGLPEEMDTAAKPVPVEQRPEDDSVDDYFDSAPIPGVDVEQTSDRPSSGSHKY</sequence>
<feature type="transmembrane region" description="Helical" evidence="12">
    <location>
        <begin position="41"/>
        <end position="66"/>
    </location>
</feature>
<dbReference type="GO" id="GO:0042168">
    <property type="term" value="P:heme metabolic process"/>
    <property type="evidence" value="ECO:0007669"/>
    <property type="project" value="InterPro"/>
</dbReference>
<name>A0A4R3V9K3_9BURK</name>
<evidence type="ECO:0000256" key="10">
    <source>
        <dbReference type="SAM" id="Coils"/>
    </source>
</evidence>
<dbReference type="Proteomes" id="UP000294692">
    <property type="component" value="Unassembled WGS sequence"/>
</dbReference>
<keyword evidence="5" id="KW-0997">Cell inner membrane</keyword>
<dbReference type="EMBL" id="SMBX01000002">
    <property type="protein sequence ID" value="TCV01876.1"/>
    <property type="molecule type" value="Genomic_DNA"/>
</dbReference>
<evidence type="ECO:0000313" key="14">
    <source>
        <dbReference type="EMBL" id="TCV01876.1"/>
    </source>
</evidence>
<feature type="region of interest" description="Disordered" evidence="11">
    <location>
        <begin position="443"/>
        <end position="492"/>
    </location>
</feature>
<dbReference type="AlphaFoldDB" id="A0A4R3V9K3"/>
<evidence type="ECO:0000259" key="13">
    <source>
        <dbReference type="Pfam" id="PF07219"/>
    </source>
</evidence>
<evidence type="ECO:0000256" key="5">
    <source>
        <dbReference type="ARBA" id="ARBA00022519"/>
    </source>
</evidence>
<dbReference type="UniPathway" id="UPA00252"/>